<dbReference type="SMART" id="SM00191">
    <property type="entry name" value="Int_alpha"/>
    <property type="match status" value="1"/>
</dbReference>
<feature type="repeat" description="FG-GAP" evidence="1">
    <location>
        <begin position="30"/>
        <end position="100"/>
    </location>
</feature>
<evidence type="ECO:0000256" key="1">
    <source>
        <dbReference type="PROSITE-ProRule" id="PRU00803"/>
    </source>
</evidence>
<dbReference type="EMBL" id="CAWYQH010000141">
    <property type="protein sequence ID" value="CAK8695051.1"/>
    <property type="molecule type" value="Genomic_DNA"/>
</dbReference>
<dbReference type="Proteomes" id="UP001642483">
    <property type="component" value="Unassembled WGS sequence"/>
</dbReference>
<keyword evidence="3" id="KW-1185">Reference proteome</keyword>
<comment type="caution">
    <text evidence="2">The sequence shown here is derived from an EMBL/GenBank/DDBJ whole genome shotgun (WGS) entry which is preliminary data.</text>
</comment>
<reference evidence="2 3" key="1">
    <citation type="submission" date="2024-02" db="EMBL/GenBank/DDBJ databases">
        <authorList>
            <person name="Daric V."/>
            <person name="Darras S."/>
        </authorList>
    </citation>
    <scope>NUCLEOTIDE SEQUENCE [LARGE SCALE GENOMIC DNA]</scope>
</reference>
<organism evidence="2 3">
    <name type="scientific">Clavelina lepadiformis</name>
    <name type="common">Light-bulb sea squirt</name>
    <name type="synonym">Ascidia lepadiformis</name>
    <dbReference type="NCBI Taxonomy" id="159417"/>
    <lineage>
        <taxon>Eukaryota</taxon>
        <taxon>Metazoa</taxon>
        <taxon>Chordata</taxon>
        <taxon>Tunicata</taxon>
        <taxon>Ascidiacea</taxon>
        <taxon>Aplousobranchia</taxon>
        <taxon>Clavelinidae</taxon>
        <taxon>Clavelina</taxon>
    </lineage>
</organism>
<dbReference type="InterPro" id="IPR013519">
    <property type="entry name" value="Int_alpha_beta-p"/>
</dbReference>
<evidence type="ECO:0000313" key="3">
    <source>
        <dbReference type="Proteomes" id="UP001642483"/>
    </source>
</evidence>
<dbReference type="SUPFAM" id="SSF69318">
    <property type="entry name" value="Integrin alpha N-terminal domain"/>
    <property type="match status" value="1"/>
</dbReference>
<name>A0ABP0GTK3_CLALP</name>
<dbReference type="PROSITE" id="PS51470">
    <property type="entry name" value="FG_GAP"/>
    <property type="match status" value="1"/>
</dbReference>
<dbReference type="Gene3D" id="2.130.10.130">
    <property type="entry name" value="Integrin alpha, N-terminal"/>
    <property type="match status" value="1"/>
</dbReference>
<dbReference type="InterPro" id="IPR028994">
    <property type="entry name" value="Integrin_alpha_N"/>
</dbReference>
<gene>
    <name evidence="2" type="ORF">CVLEPA_LOCUS28348</name>
</gene>
<dbReference type="PANTHER" id="PTHR23220:SF122">
    <property type="entry name" value="INTEGRIN ALPHA-PS1"/>
    <property type="match status" value="1"/>
</dbReference>
<dbReference type="PANTHER" id="PTHR23220">
    <property type="entry name" value="INTEGRIN ALPHA"/>
    <property type="match status" value="1"/>
</dbReference>
<accession>A0ABP0GTK3</accession>
<sequence>MHHNMNDWISFCFVIVAFLSITSLSFNLEERLPLIKHGKIGSLFGLSVAEHHILSNASTLNDAVLLIGAPTADADTYHSKDSYKPGALYKCGISSDPYDCQSVVIDTSVNTLEVNNSNQWLGVTVKEEKPGGRVVVCAHRYTIRGGGGRRGIIWEAEFGRCYVFKNDLTPVDQLHVWTPCIGKTDPGGSYSQAFYGYCQAGTSVAFANNKEEDLIFGMPGALHWTGALKSYEFADDKFFPAILWSNSEESETTIHQNSYLGLVFG</sequence>
<proteinExistence type="predicted"/>
<protein>
    <submittedName>
        <fullName evidence="2">Uncharacterized protein</fullName>
    </submittedName>
</protein>
<evidence type="ECO:0000313" key="2">
    <source>
        <dbReference type="EMBL" id="CAK8695051.1"/>
    </source>
</evidence>